<feature type="domain" description="4Fe-4S ferredoxin-type" evidence="8">
    <location>
        <begin position="46"/>
        <end position="76"/>
    </location>
</feature>
<evidence type="ECO:0000256" key="5">
    <source>
        <dbReference type="ARBA" id="ARBA00022982"/>
    </source>
</evidence>
<keyword evidence="7" id="KW-0411">Iron-sulfur</keyword>
<accession>A0A1F2WFM5</accession>
<dbReference type="SUPFAM" id="SSF54862">
    <property type="entry name" value="4Fe-4S ferredoxins"/>
    <property type="match status" value="1"/>
</dbReference>
<keyword evidence="3" id="KW-0479">Metal-binding</keyword>
<sequence>MVEEVEPVGLSIEIDEERCIRCLECIDICPQSGEFEYPVFIEGPERTPEVANPESCILCRSCEVNCRAMAIKVEEENAVRKDLFAGEVRAENKNRAMF</sequence>
<feature type="domain" description="4Fe-4S ferredoxin-type" evidence="8">
    <location>
        <begin position="10"/>
        <end position="40"/>
    </location>
</feature>
<evidence type="ECO:0000313" key="10">
    <source>
        <dbReference type="Proteomes" id="UP000177876"/>
    </source>
</evidence>
<dbReference type="PROSITE" id="PS51379">
    <property type="entry name" value="4FE4S_FER_2"/>
    <property type="match status" value="2"/>
</dbReference>
<dbReference type="GO" id="GO:0051539">
    <property type="term" value="F:4 iron, 4 sulfur cluster binding"/>
    <property type="evidence" value="ECO:0007669"/>
    <property type="project" value="UniProtKB-KW"/>
</dbReference>
<keyword evidence="6" id="KW-0408">Iron</keyword>
<dbReference type="EMBL" id="MELK01000052">
    <property type="protein sequence ID" value="OFW55658.1"/>
    <property type="molecule type" value="Genomic_DNA"/>
</dbReference>
<evidence type="ECO:0000256" key="2">
    <source>
        <dbReference type="ARBA" id="ARBA00022485"/>
    </source>
</evidence>
<evidence type="ECO:0000256" key="3">
    <source>
        <dbReference type="ARBA" id="ARBA00022723"/>
    </source>
</evidence>
<evidence type="ECO:0000256" key="1">
    <source>
        <dbReference type="ARBA" id="ARBA00022448"/>
    </source>
</evidence>
<dbReference type="InterPro" id="IPR050572">
    <property type="entry name" value="Fe-S_Ferredoxin"/>
</dbReference>
<organism evidence="9 10">
    <name type="scientific">Candidatus Solincola sediminis</name>
    <dbReference type="NCBI Taxonomy" id="1797199"/>
    <lineage>
        <taxon>Bacteria</taxon>
        <taxon>Bacillati</taxon>
        <taxon>Actinomycetota</taxon>
        <taxon>Candidatus Geothermincolia</taxon>
        <taxon>Candidatus Geothermincolales</taxon>
        <taxon>Candidatus Geothermincolaceae</taxon>
        <taxon>Candidatus Solincola</taxon>
    </lineage>
</organism>
<protein>
    <recommendedName>
        <fullName evidence="8">4Fe-4S ferredoxin-type domain-containing protein</fullName>
    </recommendedName>
</protein>
<evidence type="ECO:0000313" key="9">
    <source>
        <dbReference type="EMBL" id="OFW55658.1"/>
    </source>
</evidence>
<comment type="caution">
    <text evidence="9">The sequence shown here is derived from an EMBL/GenBank/DDBJ whole genome shotgun (WGS) entry which is preliminary data.</text>
</comment>
<dbReference type="STRING" id="1797197.A2Y75_05600"/>
<keyword evidence="4" id="KW-0677">Repeat</keyword>
<dbReference type="InterPro" id="IPR017896">
    <property type="entry name" value="4Fe4S_Fe-S-bd"/>
</dbReference>
<evidence type="ECO:0000256" key="6">
    <source>
        <dbReference type="ARBA" id="ARBA00023004"/>
    </source>
</evidence>
<dbReference type="Gene3D" id="3.30.70.20">
    <property type="match status" value="1"/>
</dbReference>
<name>A0A1F2WFM5_9ACTN</name>
<keyword evidence="2" id="KW-0004">4Fe-4S</keyword>
<dbReference type="Proteomes" id="UP000177876">
    <property type="component" value="Unassembled WGS sequence"/>
</dbReference>
<keyword evidence="1" id="KW-0813">Transport</keyword>
<keyword evidence="5" id="KW-0249">Electron transport</keyword>
<gene>
    <name evidence="9" type="ORF">A2Y75_05600</name>
</gene>
<dbReference type="InterPro" id="IPR017900">
    <property type="entry name" value="4Fe4S_Fe_S_CS"/>
</dbReference>
<dbReference type="GO" id="GO:0046872">
    <property type="term" value="F:metal ion binding"/>
    <property type="evidence" value="ECO:0007669"/>
    <property type="project" value="UniProtKB-KW"/>
</dbReference>
<evidence type="ECO:0000256" key="4">
    <source>
        <dbReference type="ARBA" id="ARBA00022737"/>
    </source>
</evidence>
<reference evidence="9 10" key="1">
    <citation type="journal article" date="2016" name="Nat. Commun.">
        <title>Thousands of microbial genomes shed light on interconnected biogeochemical processes in an aquifer system.</title>
        <authorList>
            <person name="Anantharaman K."/>
            <person name="Brown C.T."/>
            <person name="Hug L.A."/>
            <person name="Sharon I."/>
            <person name="Castelle C.J."/>
            <person name="Probst A.J."/>
            <person name="Thomas B.C."/>
            <person name="Singh A."/>
            <person name="Wilkins M.J."/>
            <person name="Karaoz U."/>
            <person name="Brodie E.L."/>
            <person name="Williams K.H."/>
            <person name="Hubbard S.S."/>
            <person name="Banfield J.F."/>
        </authorList>
    </citation>
    <scope>NUCLEOTIDE SEQUENCE [LARGE SCALE GENOMIC DNA]</scope>
</reference>
<dbReference type="Pfam" id="PF13237">
    <property type="entry name" value="Fer4_10"/>
    <property type="match status" value="1"/>
</dbReference>
<dbReference type="AlphaFoldDB" id="A0A1F2WFM5"/>
<dbReference type="PANTHER" id="PTHR43687">
    <property type="entry name" value="ADENYLYLSULFATE REDUCTASE, BETA SUBUNIT"/>
    <property type="match status" value="1"/>
</dbReference>
<dbReference type="PROSITE" id="PS00198">
    <property type="entry name" value="4FE4S_FER_1"/>
    <property type="match status" value="1"/>
</dbReference>
<proteinExistence type="predicted"/>
<evidence type="ECO:0000256" key="7">
    <source>
        <dbReference type="ARBA" id="ARBA00023014"/>
    </source>
</evidence>
<evidence type="ECO:0000259" key="8">
    <source>
        <dbReference type="PROSITE" id="PS51379"/>
    </source>
</evidence>
<dbReference type="PANTHER" id="PTHR43687:SF6">
    <property type="entry name" value="L-ASPARTATE SEMIALDEHYDE SULFURTRANSFERASE IRON-SULFUR SUBUNIT"/>
    <property type="match status" value="1"/>
</dbReference>